<name>A0A7X1B662_9BACT</name>
<dbReference type="EMBL" id="JACHVC010000006">
    <property type="protein sequence ID" value="MBC2605233.1"/>
    <property type="molecule type" value="Genomic_DNA"/>
</dbReference>
<dbReference type="PANTHER" id="PTHR42732:SF1">
    <property type="entry name" value="BETA-MANNOSIDASE"/>
    <property type="match status" value="1"/>
</dbReference>
<dbReference type="InterPro" id="IPR006103">
    <property type="entry name" value="Glyco_hydro_2_cat"/>
</dbReference>
<dbReference type="Gene3D" id="3.20.20.80">
    <property type="entry name" value="Glycosidases"/>
    <property type="match status" value="1"/>
</dbReference>
<dbReference type="Pfam" id="PF16355">
    <property type="entry name" value="DUF4982"/>
    <property type="match status" value="1"/>
</dbReference>
<keyword evidence="2 10" id="KW-0378">Hydrolase</keyword>
<sequence>MSPRIAPRSLCVIGSIAAALSLSPMTGFARESETLADSWNFSHGPEQPAESDQWTEVSLPHDWSIELPRDEDQPSLGGNGFFQTGIGWYKRELLAPKRWMDQKALLHFEGVYQKASVWLNGELLAEHAYGYTPFQVDLTDSLVLGETNEILVKVDNSDQPNSRWYSGSGIYRPVTLRIFDPIHIDKRDISASTWFISEDGKLGTIAVSAQARNGSEATEEITLKASIIDPDGLPVANFEQSGNAAPGERFTFEAKLGVPHPQVWDLDSPTLYRLVVRSFVGDRQTDREETSFGIRTVEFSAKEGFLLNGRSVELIGANVHHDNGPLGAAEYRDAAFRKAKVLKDAGFNAVRTAHNPPSSDFLDACDQLGLLVSDESFDGWKSKKNKQDYGTLFDENWESDLRAMVYRDRNHPSVVMWSIGNEVYERGKESGIEIAAKMRETVRSIDTTRPVTAGINGLGKKEEWPQLDHLFANLDVVGYNYELHRHAEDHERLPNRIIYSSESYLDDAFASWKASSDFEYVIGDFVWTGIDYLGEAGIGRVFPPEIEAYPHWEGVHYPWHGAYCGDIDLTGFRKPISHYRNIVWDQGEKLFAAVLEPTETGEDWNVSQWATRPLIESWTWPELAEGTPVTVEVFSRYPKARLLLNSKIYGEKPTGETQEFKAVFEIPYKAGKIEAQGIDSNGNVVERFVIQSAEPASQIALEAETPIEHGEKNTLRFVRVRLADKNGIWNMAQDASVSYSLDGPARIAAIGSADLASEENYGANPRKTWQGQALVVIERTGDGSITLTAESEGLGSTKIEL</sequence>
<feature type="domain" description="Glycoside hydrolase family 2 immunoglobulin-like beta-sandwich" evidence="5">
    <location>
        <begin position="193"/>
        <end position="295"/>
    </location>
</feature>
<keyword evidence="4" id="KW-0732">Signal</keyword>
<dbReference type="InterPro" id="IPR013783">
    <property type="entry name" value="Ig-like_fold"/>
</dbReference>
<dbReference type="SUPFAM" id="SSF49303">
    <property type="entry name" value="beta-Galactosidase/glucuronidase domain"/>
    <property type="match status" value="1"/>
</dbReference>
<dbReference type="GO" id="GO:0005975">
    <property type="term" value="P:carbohydrate metabolic process"/>
    <property type="evidence" value="ECO:0007669"/>
    <property type="project" value="InterPro"/>
</dbReference>
<dbReference type="InterPro" id="IPR008979">
    <property type="entry name" value="Galactose-bd-like_sf"/>
</dbReference>
<dbReference type="SUPFAM" id="SSF51445">
    <property type="entry name" value="(Trans)glycosidases"/>
    <property type="match status" value="1"/>
</dbReference>
<dbReference type="InterPro" id="IPR032311">
    <property type="entry name" value="DUF4982"/>
</dbReference>
<evidence type="ECO:0000256" key="4">
    <source>
        <dbReference type="SAM" id="SignalP"/>
    </source>
</evidence>
<evidence type="ECO:0000259" key="7">
    <source>
        <dbReference type="Pfam" id="PF02837"/>
    </source>
</evidence>
<evidence type="ECO:0000259" key="8">
    <source>
        <dbReference type="Pfam" id="PF16355"/>
    </source>
</evidence>
<dbReference type="Gene3D" id="2.60.40.10">
    <property type="entry name" value="Immunoglobulins"/>
    <property type="match status" value="3"/>
</dbReference>
<organism evidence="10 11">
    <name type="scientific">Pelagicoccus albus</name>
    <dbReference type="NCBI Taxonomy" id="415222"/>
    <lineage>
        <taxon>Bacteria</taxon>
        <taxon>Pseudomonadati</taxon>
        <taxon>Verrucomicrobiota</taxon>
        <taxon>Opitutia</taxon>
        <taxon>Puniceicoccales</taxon>
        <taxon>Pelagicoccaceae</taxon>
        <taxon>Pelagicoccus</taxon>
    </lineage>
</organism>
<dbReference type="InterPro" id="IPR023232">
    <property type="entry name" value="Glyco_hydro_2_AS"/>
</dbReference>
<dbReference type="PRINTS" id="PR00132">
    <property type="entry name" value="GLHYDRLASE2"/>
</dbReference>
<dbReference type="Pfam" id="PF02837">
    <property type="entry name" value="Glyco_hydro_2_N"/>
    <property type="match status" value="1"/>
</dbReference>
<comment type="similarity">
    <text evidence="1">Belongs to the glycosyl hydrolase 2 family.</text>
</comment>
<dbReference type="InterPro" id="IPR006104">
    <property type="entry name" value="Glyco_hydro_2_N"/>
</dbReference>
<keyword evidence="11" id="KW-1185">Reference proteome</keyword>
<evidence type="ECO:0000256" key="1">
    <source>
        <dbReference type="ARBA" id="ARBA00007401"/>
    </source>
</evidence>
<evidence type="ECO:0000313" key="11">
    <source>
        <dbReference type="Proteomes" id="UP000526501"/>
    </source>
</evidence>
<feature type="signal peptide" evidence="4">
    <location>
        <begin position="1"/>
        <end position="29"/>
    </location>
</feature>
<evidence type="ECO:0000259" key="9">
    <source>
        <dbReference type="Pfam" id="PF18565"/>
    </source>
</evidence>
<evidence type="ECO:0000313" key="10">
    <source>
        <dbReference type="EMBL" id="MBC2605233.1"/>
    </source>
</evidence>
<feature type="domain" description="Glycoside hydrolase family 2" evidence="9">
    <location>
        <begin position="703"/>
        <end position="800"/>
    </location>
</feature>
<reference evidence="10 11" key="1">
    <citation type="submission" date="2020-07" db="EMBL/GenBank/DDBJ databases">
        <authorList>
            <person name="Feng X."/>
        </authorList>
    </citation>
    <scope>NUCLEOTIDE SEQUENCE [LARGE SCALE GENOMIC DNA]</scope>
    <source>
        <strain evidence="10 11">JCM23202</strain>
    </source>
</reference>
<keyword evidence="3" id="KW-0326">Glycosidase</keyword>
<feature type="domain" description="Glycosyl hydrolases family 2 sugar binding" evidence="7">
    <location>
        <begin position="38"/>
        <end position="176"/>
    </location>
</feature>
<dbReference type="PANTHER" id="PTHR42732">
    <property type="entry name" value="BETA-GALACTOSIDASE"/>
    <property type="match status" value="1"/>
</dbReference>
<dbReference type="Pfam" id="PF00703">
    <property type="entry name" value="Glyco_hydro_2"/>
    <property type="match status" value="1"/>
</dbReference>
<evidence type="ECO:0000256" key="2">
    <source>
        <dbReference type="ARBA" id="ARBA00022801"/>
    </source>
</evidence>
<dbReference type="Proteomes" id="UP000526501">
    <property type="component" value="Unassembled WGS sequence"/>
</dbReference>
<evidence type="ECO:0000256" key="3">
    <source>
        <dbReference type="ARBA" id="ARBA00023295"/>
    </source>
</evidence>
<dbReference type="InterPro" id="IPR006102">
    <property type="entry name" value="Ig-like_GH2"/>
</dbReference>
<dbReference type="InterPro" id="IPR017853">
    <property type="entry name" value="GH"/>
</dbReference>
<evidence type="ECO:0000259" key="5">
    <source>
        <dbReference type="Pfam" id="PF00703"/>
    </source>
</evidence>
<proteinExistence type="inferred from homology"/>
<accession>A0A7X1B662</accession>
<gene>
    <name evidence="10" type="ORF">H5P27_04170</name>
</gene>
<evidence type="ECO:0000259" key="6">
    <source>
        <dbReference type="Pfam" id="PF02836"/>
    </source>
</evidence>
<dbReference type="AlphaFoldDB" id="A0A7X1B662"/>
<feature type="domain" description="Glycoside hydrolase family 2 catalytic" evidence="6">
    <location>
        <begin position="302"/>
        <end position="462"/>
    </location>
</feature>
<dbReference type="SUPFAM" id="SSF49785">
    <property type="entry name" value="Galactose-binding domain-like"/>
    <property type="match status" value="1"/>
</dbReference>
<feature type="domain" description="DUF4982" evidence="8">
    <location>
        <begin position="626"/>
        <end position="685"/>
    </location>
</feature>
<dbReference type="PROSITE" id="PS00608">
    <property type="entry name" value="GLYCOSYL_HYDROL_F2_2"/>
    <property type="match status" value="1"/>
</dbReference>
<dbReference type="GO" id="GO:0004553">
    <property type="term" value="F:hydrolase activity, hydrolyzing O-glycosyl compounds"/>
    <property type="evidence" value="ECO:0007669"/>
    <property type="project" value="InterPro"/>
</dbReference>
<dbReference type="InterPro" id="IPR051913">
    <property type="entry name" value="GH2_Domain-Containing"/>
</dbReference>
<protein>
    <submittedName>
        <fullName evidence="10">Glycoside hydrolase family 2 protein</fullName>
    </submittedName>
</protein>
<dbReference type="RefSeq" id="WP_185659120.1">
    <property type="nucleotide sequence ID" value="NZ_CAWPOO010000006.1"/>
</dbReference>
<dbReference type="InterPro" id="IPR036156">
    <property type="entry name" value="Beta-gal/glucu_dom_sf"/>
</dbReference>
<dbReference type="InterPro" id="IPR006101">
    <property type="entry name" value="Glyco_hydro_2"/>
</dbReference>
<feature type="chain" id="PRO_5030828430" evidence="4">
    <location>
        <begin position="30"/>
        <end position="801"/>
    </location>
</feature>
<dbReference type="InterPro" id="IPR040605">
    <property type="entry name" value="Glyco_hydro2_dom5"/>
</dbReference>
<dbReference type="Pfam" id="PF02836">
    <property type="entry name" value="Glyco_hydro_2_C"/>
    <property type="match status" value="1"/>
</dbReference>
<dbReference type="Gene3D" id="2.60.120.260">
    <property type="entry name" value="Galactose-binding domain-like"/>
    <property type="match status" value="1"/>
</dbReference>
<comment type="caution">
    <text evidence="10">The sequence shown here is derived from an EMBL/GenBank/DDBJ whole genome shotgun (WGS) entry which is preliminary data.</text>
</comment>
<dbReference type="Pfam" id="PF18565">
    <property type="entry name" value="Glyco_hydro2_C5"/>
    <property type="match status" value="1"/>
</dbReference>